<dbReference type="Gene3D" id="1.10.510.10">
    <property type="entry name" value="Transferase(Phosphotransferase) domain 1"/>
    <property type="match status" value="1"/>
</dbReference>
<evidence type="ECO:0000313" key="13">
    <source>
        <dbReference type="Proteomes" id="UP000250140"/>
    </source>
</evidence>
<organism evidence="12 13">
    <name type="scientific">Glonium stellatum</name>
    <dbReference type="NCBI Taxonomy" id="574774"/>
    <lineage>
        <taxon>Eukaryota</taxon>
        <taxon>Fungi</taxon>
        <taxon>Dikarya</taxon>
        <taxon>Ascomycota</taxon>
        <taxon>Pezizomycotina</taxon>
        <taxon>Dothideomycetes</taxon>
        <taxon>Pleosporomycetidae</taxon>
        <taxon>Gloniales</taxon>
        <taxon>Gloniaceae</taxon>
        <taxon>Glonium</taxon>
    </lineage>
</organism>
<evidence type="ECO:0000256" key="9">
    <source>
        <dbReference type="ARBA" id="ARBA00047899"/>
    </source>
</evidence>
<dbReference type="EC" id="2.7.11.1" evidence="2"/>
<evidence type="ECO:0000256" key="7">
    <source>
        <dbReference type="ARBA" id="ARBA00022840"/>
    </source>
</evidence>
<dbReference type="InterPro" id="IPR045269">
    <property type="entry name" value="Atg1-like"/>
</dbReference>
<dbReference type="OrthoDB" id="4062651at2759"/>
<evidence type="ECO:0000256" key="10">
    <source>
        <dbReference type="ARBA" id="ARBA00048679"/>
    </source>
</evidence>
<dbReference type="GO" id="GO:0005776">
    <property type="term" value="C:autophagosome"/>
    <property type="evidence" value="ECO:0007669"/>
    <property type="project" value="TreeGrafter"/>
</dbReference>
<name>A0A8E2JM56_9PEZI</name>
<sequence>MEGSQRKNHGPCNDSCVDLPEQPRLKSWTFISSVLQRQPRRLLLYVKVVDWIFVNVIIEPTEDVGDSLENRLLTAYSSTVETLGLSSFSVVVDEVLNLCRQEYGMTVPQFCKNVRACSSRNGPYVREELDPILLQNLLPASSIFGTSLTLPPCIPSTHLKTITRPGSFFLANTRLVLHEGHEYVAKGPIYPRRVDYDYQEIFNLLSIPRGHPNIISHPKALITVSETDNRICGFLTTYYRNGNLDLYAQKLRNENLLTTSKLYKWFCQLTGAVNFLARNGTWHGDIKPDNILIDDEENIILIDFARAFATSATASPEVSAHMRTSISQTCVTTIGIPRGWPLHKIILSEIYSIGRTMYLICEGISMVEVYRDKGWVNHEHHFQSEFGEGSATPEPMRNVIRRCLTISPKERITLGGMLDVLSSLEILA</sequence>
<evidence type="ECO:0000256" key="3">
    <source>
        <dbReference type="ARBA" id="ARBA00022527"/>
    </source>
</evidence>
<gene>
    <name evidence="12" type="ORF">AOQ84DRAFT_422698</name>
</gene>
<dbReference type="AlphaFoldDB" id="A0A8E2JM56"/>
<comment type="catalytic activity">
    <reaction evidence="9">
        <text>L-threonyl-[protein] + ATP = O-phospho-L-threonyl-[protein] + ADP + H(+)</text>
        <dbReference type="Rhea" id="RHEA:46608"/>
        <dbReference type="Rhea" id="RHEA-COMP:11060"/>
        <dbReference type="Rhea" id="RHEA-COMP:11605"/>
        <dbReference type="ChEBI" id="CHEBI:15378"/>
        <dbReference type="ChEBI" id="CHEBI:30013"/>
        <dbReference type="ChEBI" id="CHEBI:30616"/>
        <dbReference type="ChEBI" id="CHEBI:61977"/>
        <dbReference type="ChEBI" id="CHEBI:456216"/>
        <dbReference type="EC" id="2.7.11.1"/>
    </reaction>
</comment>
<dbReference type="GO" id="GO:0005524">
    <property type="term" value="F:ATP binding"/>
    <property type="evidence" value="ECO:0007669"/>
    <property type="project" value="UniProtKB-KW"/>
</dbReference>
<evidence type="ECO:0000256" key="6">
    <source>
        <dbReference type="ARBA" id="ARBA00022777"/>
    </source>
</evidence>
<dbReference type="InterPro" id="IPR011009">
    <property type="entry name" value="Kinase-like_dom_sf"/>
</dbReference>
<keyword evidence="3" id="KW-0723">Serine/threonine-protein kinase</keyword>
<dbReference type="GO" id="GO:0004674">
    <property type="term" value="F:protein serine/threonine kinase activity"/>
    <property type="evidence" value="ECO:0007669"/>
    <property type="project" value="UniProtKB-KW"/>
</dbReference>
<comment type="subcellular location">
    <subcellularLocation>
        <location evidence="1">Preautophagosomal structure membrane</location>
        <topology evidence="1">Peripheral membrane protein</topology>
    </subcellularLocation>
</comment>
<evidence type="ECO:0000256" key="4">
    <source>
        <dbReference type="ARBA" id="ARBA00022679"/>
    </source>
</evidence>
<dbReference type="InterPro" id="IPR000719">
    <property type="entry name" value="Prot_kinase_dom"/>
</dbReference>
<evidence type="ECO:0000256" key="1">
    <source>
        <dbReference type="ARBA" id="ARBA00004623"/>
    </source>
</evidence>
<feature type="domain" description="Protein kinase" evidence="11">
    <location>
        <begin position="159"/>
        <end position="427"/>
    </location>
</feature>
<evidence type="ECO:0000259" key="11">
    <source>
        <dbReference type="PROSITE" id="PS50011"/>
    </source>
</evidence>
<keyword evidence="6 12" id="KW-0418">Kinase</keyword>
<accession>A0A8E2JM56</accession>
<dbReference type="PROSITE" id="PS50011">
    <property type="entry name" value="PROTEIN_KINASE_DOM"/>
    <property type="match status" value="1"/>
</dbReference>
<dbReference type="SUPFAM" id="SSF56112">
    <property type="entry name" value="Protein kinase-like (PK-like)"/>
    <property type="match status" value="1"/>
</dbReference>
<comment type="catalytic activity">
    <reaction evidence="10">
        <text>L-seryl-[protein] + ATP = O-phospho-L-seryl-[protein] + ADP + H(+)</text>
        <dbReference type="Rhea" id="RHEA:17989"/>
        <dbReference type="Rhea" id="RHEA-COMP:9863"/>
        <dbReference type="Rhea" id="RHEA-COMP:11604"/>
        <dbReference type="ChEBI" id="CHEBI:15378"/>
        <dbReference type="ChEBI" id="CHEBI:29999"/>
        <dbReference type="ChEBI" id="CHEBI:30616"/>
        <dbReference type="ChEBI" id="CHEBI:83421"/>
        <dbReference type="ChEBI" id="CHEBI:456216"/>
        <dbReference type="EC" id="2.7.11.1"/>
    </reaction>
</comment>
<dbReference type="GO" id="GO:0005829">
    <property type="term" value="C:cytosol"/>
    <property type="evidence" value="ECO:0007669"/>
    <property type="project" value="TreeGrafter"/>
</dbReference>
<dbReference type="PANTHER" id="PTHR24348:SF22">
    <property type="entry name" value="NON-SPECIFIC SERINE_THREONINE PROTEIN KINASE"/>
    <property type="match status" value="1"/>
</dbReference>
<dbReference type="GO" id="GO:0034045">
    <property type="term" value="C:phagophore assembly site membrane"/>
    <property type="evidence" value="ECO:0007669"/>
    <property type="project" value="UniProtKB-SubCell"/>
</dbReference>
<keyword evidence="7" id="KW-0067">ATP-binding</keyword>
<evidence type="ECO:0000256" key="2">
    <source>
        <dbReference type="ARBA" id="ARBA00012513"/>
    </source>
</evidence>
<dbReference type="Pfam" id="PF00069">
    <property type="entry name" value="Pkinase"/>
    <property type="match status" value="1"/>
</dbReference>
<evidence type="ECO:0000313" key="12">
    <source>
        <dbReference type="EMBL" id="OCL02480.1"/>
    </source>
</evidence>
<proteinExistence type="predicted"/>
<dbReference type="PANTHER" id="PTHR24348">
    <property type="entry name" value="SERINE/THREONINE-PROTEIN KINASE UNC-51-RELATED"/>
    <property type="match status" value="1"/>
</dbReference>
<protein>
    <recommendedName>
        <fullName evidence="2">non-specific serine/threonine protein kinase</fullName>
        <ecNumber evidence="2">2.7.11.1</ecNumber>
    </recommendedName>
    <alternativeName>
        <fullName evidence="8">Autophagy-related protein 1</fullName>
    </alternativeName>
</protein>
<dbReference type="Proteomes" id="UP000250140">
    <property type="component" value="Unassembled WGS sequence"/>
</dbReference>
<evidence type="ECO:0000256" key="8">
    <source>
        <dbReference type="ARBA" id="ARBA00030237"/>
    </source>
</evidence>
<dbReference type="EMBL" id="KV750950">
    <property type="protein sequence ID" value="OCL02480.1"/>
    <property type="molecule type" value="Genomic_DNA"/>
</dbReference>
<keyword evidence="13" id="KW-1185">Reference proteome</keyword>
<dbReference type="GO" id="GO:0000045">
    <property type="term" value="P:autophagosome assembly"/>
    <property type="evidence" value="ECO:0007669"/>
    <property type="project" value="TreeGrafter"/>
</dbReference>
<dbReference type="GO" id="GO:0010506">
    <property type="term" value="P:regulation of autophagy"/>
    <property type="evidence" value="ECO:0007669"/>
    <property type="project" value="InterPro"/>
</dbReference>
<dbReference type="SMART" id="SM00220">
    <property type="entry name" value="S_TKc"/>
    <property type="match status" value="1"/>
</dbReference>
<keyword evidence="4" id="KW-0808">Transferase</keyword>
<keyword evidence="5" id="KW-0547">Nucleotide-binding</keyword>
<evidence type="ECO:0000256" key="5">
    <source>
        <dbReference type="ARBA" id="ARBA00022741"/>
    </source>
</evidence>
<reference evidence="12 13" key="1">
    <citation type="journal article" date="2016" name="Nat. Commun.">
        <title>Ectomycorrhizal ecology is imprinted in the genome of the dominant symbiotic fungus Cenococcum geophilum.</title>
        <authorList>
            <consortium name="DOE Joint Genome Institute"/>
            <person name="Peter M."/>
            <person name="Kohler A."/>
            <person name="Ohm R.A."/>
            <person name="Kuo A."/>
            <person name="Krutzmann J."/>
            <person name="Morin E."/>
            <person name="Arend M."/>
            <person name="Barry K.W."/>
            <person name="Binder M."/>
            <person name="Choi C."/>
            <person name="Clum A."/>
            <person name="Copeland A."/>
            <person name="Grisel N."/>
            <person name="Haridas S."/>
            <person name="Kipfer T."/>
            <person name="LaButti K."/>
            <person name="Lindquist E."/>
            <person name="Lipzen A."/>
            <person name="Maire R."/>
            <person name="Meier B."/>
            <person name="Mihaltcheva S."/>
            <person name="Molinier V."/>
            <person name="Murat C."/>
            <person name="Poggeler S."/>
            <person name="Quandt C.A."/>
            <person name="Sperisen C."/>
            <person name="Tritt A."/>
            <person name="Tisserant E."/>
            <person name="Crous P.W."/>
            <person name="Henrissat B."/>
            <person name="Nehls U."/>
            <person name="Egli S."/>
            <person name="Spatafora J.W."/>
            <person name="Grigoriev I.V."/>
            <person name="Martin F.M."/>
        </authorList>
    </citation>
    <scope>NUCLEOTIDE SEQUENCE [LARGE SCALE GENOMIC DNA]</scope>
    <source>
        <strain evidence="12 13">CBS 207.34</strain>
    </source>
</reference>